<evidence type="ECO:0000259" key="4">
    <source>
        <dbReference type="PROSITE" id="PS50110"/>
    </source>
</evidence>
<dbReference type="Proteomes" id="UP001321786">
    <property type="component" value="Chromosome"/>
</dbReference>
<feature type="domain" description="Response regulatory" evidence="4">
    <location>
        <begin position="5"/>
        <end position="120"/>
    </location>
</feature>
<protein>
    <recommendedName>
        <fullName evidence="1">Stage 0 sporulation protein A homolog</fullName>
    </recommendedName>
</protein>
<evidence type="ECO:0000259" key="5">
    <source>
        <dbReference type="PROSITE" id="PS51832"/>
    </source>
</evidence>
<evidence type="ECO:0000256" key="1">
    <source>
        <dbReference type="ARBA" id="ARBA00018672"/>
    </source>
</evidence>
<dbReference type="InterPro" id="IPR001789">
    <property type="entry name" value="Sig_transdc_resp-reg_receiver"/>
</dbReference>
<dbReference type="PROSITE" id="PS51832">
    <property type="entry name" value="HD_GYP"/>
    <property type="match status" value="1"/>
</dbReference>
<dbReference type="SUPFAM" id="SSF109604">
    <property type="entry name" value="HD-domain/PDEase-like"/>
    <property type="match status" value="1"/>
</dbReference>
<dbReference type="InterPro" id="IPR011006">
    <property type="entry name" value="CheY-like_superfamily"/>
</dbReference>
<dbReference type="Pfam" id="PF13487">
    <property type="entry name" value="HD_5"/>
    <property type="match status" value="1"/>
</dbReference>
<evidence type="ECO:0000256" key="2">
    <source>
        <dbReference type="ARBA" id="ARBA00024867"/>
    </source>
</evidence>
<name>A0AAU9EMQ8_9FIRM</name>
<dbReference type="Gene3D" id="1.10.3210.10">
    <property type="entry name" value="Hypothetical protein af1432"/>
    <property type="match status" value="1"/>
</dbReference>
<reference evidence="6 7" key="1">
    <citation type="submission" date="2023-08" db="EMBL/GenBank/DDBJ databases">
        <title>Helicovermis profunda gen. nov., sp. nov., a novel mesophilic, fermentative bacterium within the Bacillota from a deep-sea hydrothermal vent chimney.</title>
        <authorList>
            <person name="Miyazaki U."/>
            <person name="Mizutani D."/>
            <person name="Hashimoto Y."/>
            <person name="Tame A."/>
            <person name="Sawayama S."/>
            <person name="Miyazaki J."/>
            <person name="Takai K."/>
            <person name="Nakagawa S."/>
        </authorList>
    </citation>
    <scope>NUCLEOTIDE SEQUENCE [LARGE SCALE GENOMIC DNA]</scope>
    <source>
        <strain evidence="6 7">S502</strain>
    </source>
</reference>
<dbReference type="InterPro" id="IPR037522">
    <property type="entry name" value="HD_GYP_dom"/>
</dbReference>
<dbReference type="SMART" id="SM00448">
    <property type="entry name" value="REC"/>
    <property type="match status" value="1"/>
</dbReference>
<evidence type="ECO:0000256" key="3">
    <source>
        <dbReference type="PROSITE-ProRule" id="PRU00169"/>
    </source>
</evidence>
<keyword evidence="7" id="KW-1185">Reference proteome</keyword>
<feature type="domain" description="HD-GYP" evidence="5">
    <location>
        <begin position="140"/>
        <end position="350"/>
    </location>
</feature>
<feature type="modified residue" description="4-aspartylphosphate" evidence="3">
    <location>
        <position position="53"/>
    </location>
</feature>
<dbReference type="PROSITE" id="PS50110">
    <property type="entry name" value="RESPONSE_REGULATORY"/>
    <property type="match status" value="1"/>
</dbReference>
<dbReference type="CDD" id="cd00077">
    <property type="entry name" value="HDc"/>
    <property type="match status" value="1"/>
</dbReference>
<gene>
    <name evidence="6" type="ORF">HLPR_08970</name>
</gene>
<dbReference type="GO" id="GO:0000160">
    <property type="term" value="P:phosphorelay signal transduction system"/>
    <property type="evidence" value="ECO:0007669"/>
    <property type="project" value="InterPro"/>
</dbReference>
<evidence type="ECO:0000313" key="7">
    <source>
        <dbReference type="Proteomes" id="UP001321786"/>
    </source>
</evidence>
<dbReference type="EMBL" id="AP028654">
    <property type="protein sequence ID" value="BEP28566.1"/>
    <property type="molecule type" value="Genomic_DNA"/>
</dbReference>
<dbReference type="RefSeq" id="WP_338536879.1">
    <property type="nucleotide sequence ID" value="NZ_AP028654.1"/>
</dbReference>
<evidence type="ECO:0000313" key="6">
    <source>
        <dbReference type="EMBL" id="BEP28566.1"/>
    </source>
</evidence>
<sequence>MEKTKLLIIDDTKINIDILLELLGDDYNISVALDGDSGLSIAKKVNPEILLLDIMMPNKNGFEVLKELKLDSKLKDIAVIFMTAINDVETEIKGIDLGAIDYIRKPFNGKLVKSRIKNHLELKKLRDNLQDEVNSKIDEIIGIQNTLVETMCDLVEYRDSETGLHIKRTQIYAKLLALDLKKNGYYIETLTDDYIRELNKSTPLHDIGKIGISDTILLKPARLTDDEFKIMKTHTIIGYEIMESTKNKFTCKSYLDLAKDIAISHHEKWNGKGYPYGLKKSNIPLAGRIVAVVDVYDALVSKRIYKEPMTHVKAVSIIETESGESFDPIIVKSFLNIANDFEKVNIKYKD</sequence>
<dbReference type="AlphaFoldDB" id="A0AAU9EMQ8"/>
<dbReference type="InterPro" id="IPR003607">
    <property type="entry name" value="HD/PDEase_dom"/>
</dbReference>
<dbReference type="KEGG" id="hprf:HLPR_08970"/>
<dbReference type="InterPro" id="IPR052020">
    <property type="entry name" value="Cyclic_di-GMP/3'3'-cGAMP_PDE"/>
</dbReference>
<keyword evidence="3" id="KW-0597">Phosphoprotein</keyword>
<dbReference type="PANTHER" id="PTHR45228:SF5">
    <property type="entry name" value="CYCLIC DI-GMP PHOSPHODIESTERASE VC_1348-RELATED"/>
    <property type="match status" value="1"/>
</dbReference>
<dbReference type="Pfam" id="PF00072">
    <property type="entry name" value="Response_reg"/>
    <property type="match status" value="1"/>
</dbReference>
<organism evidence="6 7">
    <name type="scientific">Helicovermis profundi</name>
    <dbReference type="NCBI Taxonomy" id="3065157"/>
    <lineage>
        <taxon>Bacteria</taxon>
        <taxon>Bacillati</taxon>
        <taxon>Bacillota</taxon>
        <taxon>Clostridia</taxon>
        <taxon>Helicovermis</taxon>
    </lineage>
</organism>
<dbReference type="SMART" id="SM00471">
    <property type="entry name" value="HDc"/>
    <property type="match status" value="1"/>
</dbReference>
<comment type="function">
    <text evidence="2">May play the central regulatory role in sporulation. It may be an element of the effector pathway responsible for the activation of sporulation genes in response to nutritional stress. Spo0A may act in concert with spo0H (a sigma factor) to control the expression of some genes that are critical to the sporulation process.</text>
</comment>
<dbReference type="SUPFAM" id="SSF52172">
    <property type="entry name" value="CheY-like"/>
    <property type="match status" value="1"/>
</dbReference>
<dbReference type="Gene3D" id="3.40.50.2300">
    <property type="match status" value="1"/>
</dbReference>
<accession>A0AAU9EMQ8</accession>
<proteinExistence type="predicted"/>
<dbReference type="PANTHER" id="PTHR45228">
    <property type="entry name" value="CYCLIC DI-GMP PHOSPHODIESTERASE TM_0186-RELATED"/>
    <property type="match status" value="1"/>
</dbReference>